<gene>
    <name evidence="2" type="ORF">CWE08_11690</name>
</gene>
<dbReference type="NCBIfam" id="TIGR02532">
    <property type="entry name" value="IV_pilin_GFxxxE"/>
    <property type="match status" value="1"/>
</dbReference>
<reference evidence="3" key="1">
    <citation type="journal article" date="2018" name="Front. Microbiol.">
        <title>Genome-Based Analysis Reveals the Taxonomy and Diversity of the Family Idiomarinaceae.</title>
        <authorList>
            <person name="Liu Y."/>
            <person name="Lai Q."/>
            <person name="Shao Z."/>
        </authorList>
    </citation>
    <scope>NUCLEOTIDE SEQUENCE [LARGE SCALE GENOMIC DNA]</scope>
    <source>
        <strain evidence="3">GBPy7</strain>
    </source>
</reference>
<feature type="transmembrane region" description="Helical" evidence="1">
    <location>
        <begin position="12"/>
        <end position="35"/>
    </location>
</feature>
<dbReference type="RefSeq" id="WP_126768423.1">
    <property type="nucleotide sequence ID" value="NZ_PIPJ01000013.1"/>
</dbReference>
<dbReference type="InterPro" id="IPR012902">
    <property type="entry name" value="N_methyl_site"/>
</dbReference>
<keyword evidence="3" id="KW-1185">Reference proteome</keyword>
<dbReference type="AlphaFoldDB" id="A0A432VQ38"/>
<dbReference type="Proteomes" id="UP000288395">
    <property type="component" value="Unassembled WGS sequence"/>
</dbReference>
<dbReference type="OrthoDB" id="6401092at2"/>
<keyword evidence="1" id="KW-0472">Membrane</keyword>
<comment type="caution">
    <text evidence="2">The sequence shown here is derived from an EMBL/GenBank/DDBJ whole genome shotgun (WGS) entry which is preliminary data.</text>
</comment>
<protein>
    <submittedName>
        <fullName evidence="2">Uncharacterized protein</fullName>
    </submittedName>
</protein>
<dbReference type="EMBL" id="PIPJ01000013">
    <property type="protein sequence ID" value="RUO18309.1"/>
    <property type="molecule type" value="Genomic_DNA"/>
</dbReference>
<proteinExistence type="predicted"/>
<evidence type="ECO:0000313" key="2">
    <source>
        <dbReference type="EMBL" id="RUO18309.1"/>
    </source>
</evidence>
<organism evidence="2 3">
    <name type="scientific">Aliidiomarina iranensis</name>
    <dbReference type="NCBI Taxonomy" id="1434071"/>
    <lineage>
        <taxon>Bacteria</taxon>
        <taxon>Pseudomonadati</taxon>
        <taxon>Pseudomonadota</taxon>
        <taxon>Gammaproteobacteria</taxon>
        <taxon>Alteromonadales</taxon>
        <taxon>Idiomarinaceae</taxon>
        <taxon>Aliidiomarina</taxon>
    </lineage>
</organism>
<keyword evidence="1" id="KW-1133">Transmembrane helix</keyword>
<evidence type="ECO:0000256" key="1">
    <source>
        <dbReference type="SAM" id="Phobius"/>
    </source>
</evidence>
<keyword evidence="1" id="KW-0812">Transmembrane</keyword>
<evidence type="ECO:0000313" key="3">
    <source>
        <dbReference type="Proteomes" id="UP000288395"/>
    </source>
</evidence>
<sequence>MIVGTHRALGFTLPEVMLCILILSISLPAAANLLAHSAHLDQRVAQLYREDVNLQIWLAERQTAASGYAQGQLADGRQWWVENQGGVHFWQVAASTYSPEEFGWYLAK</sequence>
<name>A0A432VQ38_9GAMM</name>
<accession>A0A432VQ38</accession>